<protein>
    <submittedName>
        <fullName evidence="3">IgA Peptidase M64</fullName>
    </submittedName>
</protein>
<evidence type="ECO:0000313" key="3">
    <source>
        <dbReference type="EMBL" id="CUN31733.1"/>
    </source>
</evidence>
<dbReference type="Pfam" id="PF19789">
    <property type="entry name" value="DUF6273"/>
    <property type="match status" value="1"/>
</dbReference>
<reference evidence="3 4" key="1">
    <citation type="submission" date="2015-09" db="EMBL/GenBank/DDBJ databases">
        <authorList>
            <consortium name="Pathogen Informatics"/>
        </authorList>
    </citation>
    <scope>NUCLEOTIDE SEQUENCE [LARGE SCALE GENOMIC DNA]</scope>
    <source>
        <strain evidence="3 4">2789STDY5834960</strain>
    </source>
</reference>
<dbReference type="Gene3D" id="2.60.40.10">
    <property type="entry name" value="Immunoglobulins"/>
    <property type="match status" value="1"/>
</dbReference>
<dbReference type="PaxDb" id="166486-ERS852572_03721"/>
<dbReference type="InterPro" id="IPR003961">
    <property type="entry name" value="FN3_dom"/>
</dbReference>
<dbReference type="InterPro" id="IPR046240">
    <property type="entry name" value="DUF6273"/>
</dbReference>
<feature type="signal peptide" evidence="1">
    <location>
        <begin position="1"/>
        <end position="25"/>
    </location>
</feature>
<dbReference type="STRING" id="166486.ERS852572_03721"/>
<dbReference type="Proteomes" id="UP000095350">
    <property type="component" value="Unassembled WGS sequence"/>
</dbReference>
<dbReference type="OrthoDB" id="7820733at2"/>
<sequence>MTKKITAIFLALCMAISVLPMTIQAASKPDIKVGDYVKMGAYNNASILWRCVSIDNNGPLMLADKIVDTLAYDAKTNDNSNSKSHSRSYKRDDYGSNYWKDSNMRSWLNSTAAEGKVDWLCGNPPKDGYVSGVGAYNEKAGFLNAFSKSEIAAMKTVTQRSLVSHPEYNKGIVDGDANSDLLYYTDISEAVANYDSSYFETTTEKVFLLDVKQANAVWKNLKGYYVAYNNDGMAWPYWLRTPVTDCNHDMRYISSSGQVGRYAPWYSDLGVRPAFYLDSEYFVTTSGSGSQSSPYIGSAPNKQEDDYTISEPAEDANPDWNVSTEQSIQLTLGPWYSNDGKYSNPTIPVYTIQKTRSDTENMVVVVCGEGYTKSQQGKFINDVKRLWQDAMKYEPYRSYADRFNVYALCTASESTFDNGGSTFFDVIVDKYNSPVISNNLHGSQWKNHIFERCIGPEFIEKIHDAHIKKKCDPNTIPSGSEYEPYYYVHDYIAQFAMVVNTKSDFGGAYNNREYGFHYFISPSDSYRASKTFAHEFGHGLLGLGDEYSDGYLLDDKELKSLNLSSVEDPEKIKWRQLLGFRNTYTCRNAYGSKMLVSSYECIMRDTNYQFCEVCRLQGFKRMSQLVKDVDLYVATPEVKEYTGAYSKPSDFTDLETSSYYNYTYNRNDRLLSGNSKSRFNTNMNGKKIELRTVIQNISDKNARQLKFKMWIKHSDGSVATDSSGNPLQTVQTFDIPVWNDKANFWPLGALDHIKSDFNSGLKSCSLIYQIPSDAQLKSGDTVAFQVLDENGNVLADDNTETQRYTTVSIQYKFEDGSEIPNTAGGTFTVPYGTKLDLTPAKTLYDYEFIKVDGLNKPIVSDGTVVTYYYKNKNEEHTHNLTLVAAKAATCTTAGNSAYYTCDGCDKWFADATGSVEITDKTSVKIPAPGHTAGTEWKSDDTNHWHECSRCHDKKDEAAHDYGSDNVCDTCGYYKTVPHTHNLTLVAAKAATCTEGGKEAYYKCEGCGKFYEDVLGTKEITDLASWGNIAKIAHTTKQTVTKASSIKLKATSLTYNGKVRTPKVIVKDRTGKTLVKNTDYTVSYAKGRKYVGKYAVKITFKGKYSGTKTLYFTIKPKATSISSLKAGSKKFTVKWKKQATQTTGYQVQYSASSKFSKAKTVTVGKNTTVSKKISKLSGKKKYYVRVRTYKTVKINGKSIRIYSGWSKAKAVTTKK</sequence>
<accession>A0A173VX40</accession>
<dbReference type="SUPFAM" id="SSF49265">
    <property type="entry name" value="Fibronectin type III"/>
    <property type="match status" value="1"/>
</dbReference>
<evidence type="ECO:0000256" key="1">
    <source>
        <dbReference type="SAM" id="SignalP"/>
    </source>
</evidence>
<evidence type="ECO:0000313" key="4">
    <source>
        <dbReference type="Proteomes" id="UP000095350"/>
    </source>
</evidence>
<evidence type="ECO:0000259" key="2">
    <source>
        <dbReference type="PROSITE" id="PS50853"/>
    </source>
</evidence>
<dbReference type="Pfam" id="PF09471">
    <property type="entry name" value="Peptidase_M64"/>
    <property type="match status" value="2"/>
</dbReference>
<gene>
    <name evidence="3" type="ORF">ERS852572_03721</name>
</gene>
<dbReference type="RefSeq" id="WP_070103150.1">
    <property type="nucleotide sequence ID" value="NZ_CABIYH010000047.1"/>
</dbReference>
<dbReference type="EMBL" id="CYXZ01000047">
    <property type="protein sequence ID" value="CUN31733.1"/>
    <property type="molecule type" value="Genomic_DNA"/>
</dbReference>
<feature type="domain" description="Fibronectin type-III" evidence="2">
    <location>
        <begin position="1114"/>
        <end position="1214"/>
    </location>
</feature>
<feature type="chain" id="PRO_5008014227" evidence="1">
    <location>
        <begin position="26"/>
        <end position="1214"/>
    </location>
</feature>
<dbReference type="InterPro" id="IPR019026">
    <property type="entry name" value="Peptidase_M64_IgA"/>
</dbReference>
<dbReference type="InterPro" id="IPR013783">
    <property type="entry name" value="Ig-like_fold"/>
</dbReference>
<dbReference type="AlphaFoldDB" id="A0A173VX40"/>
<organism evidence="3 4">
    <name type="scientific">Roseburia intestinalis</name>
    <dbReference type="NCBI Taxonomy" id="166486"/>
    <lineage>
        <taxon>Bacteria</taxon>
        <taxon>Bacillati</taxon>
        <taxon>Bacillota</taxon>
        <taxon>Clostridia</taxon>
        <taxon>Lachnospirales</taxon>
        <taxon>Lachnospiraceae</taxon>
        <taxon>Roseburia</taxon>
    </lineage>
</organism>
<dbReference type="GO" id="GO:0008237">
    <property type="term" value="F:metallopeptidase activity"/>
    <property type="evidence" value="ECO:0007669"/>
    <property type="project" value="InterPro"/>
</dbReference>
<dbReference type="InterPro" id="IPR024079">
    <property type="entry name" value="MetalloPept_cat_dom_sf"/>
</dbReference>
<dbReference type="Gene3D" id="3.40.390.10">
    <property type="entry name" value="Collagenase (Catalytic Domain)"/>
    <property type="match status" value="1"/>
</dbReference>
<name>A0A173VX40_9FIRM</name>
<dbReference type="InterPro" id="IPR036116">
    <property type="entry name" value="FN3_sf"/>
</dbReference>
<dbReference type="PROSITE" id="PS50853">
    <property type="entry name" value="FN3"/>
    <property type="match status" value="1"/>
</dbReference>
<proteinExistence type="predicted"/>
<keyword evidence="1" id="KW-0732">Signal</keyword>